<gene>
    <name evidence="2" type="ORF">K490DRAFT_61124</name>
</gene>
<feature type="compositionally biased region" description="Basic and acidic residues" evidence="1">
    <location>
        <begin position="15"/>
        <end position="29"/>
    </location>
</feature>
<comment type="caution">
    <text evidence="2">The sequence shown here is derived from an EMBL/GenBank/DDBJ whole genome shotgun (WGS) entry which is preliminary data.</text>
</comment>
<accession>A0A9P4LZR4</accession>
<dbReference type="AlphaFoldDB" id="A0A9P4LZR4"/>
<evidence type="ECO:0000313" key="3">
    <source>
        <dbReference type="Proteomes" id="UP000799776"/>
    </source>
</evidence>
<keyword evidence="3" id="KW-1185">Reference proteome</keyword>
<dbReference type="Proteomes" id="UP000799776">
    <property type="component" value="Unassembled WGS sequence"/>
</dbReference>
<evidence type="ECO:0000313" key="2">
    <source>
        <dbReference type="EMBL" id="KAF2091693.1"/>
    </source>
</evidence>
<feature type="region of interest" description="Disordered" evidence="1">
    <location>
        <begin position="9"/>
        <end position="64"/>
    </location>
</feature>
<feature type="compositionally biased region" description="Basic and acidic residues" evidence="1">
    <location>
        <begin position="41"/>
        <end position="51"/>
    </location>
</feature>
<reference evidence="2" key="1">
    <citation type="journal article" date="2020" name="Stud. Mycol.">
        <title>101 Dothideomycetes genomes: a test case for predicting lifestyles and emergence of pathogens.</title>
        <authorList>
            <person name="Haridas S."/>
            <person name="Albert R."/>
            <person name="Binder M."/>
            <person name="Bloem J."/>
            <person name="Labutti K."/>
            <person name="Salamov A."/>
            <person name="Andreopoulos B."/>
            <person name="Baker S."/>
            <person name="Barry K."/>
            <person name="Bills G."/>
            <person name="Bluhm B."/>
            <person name="Cannon C."/>
            <person name="Castanera R."/>
            <person name="Culley D."/>
            <person name="Daum C."/>
            <person name="Ezra D."/>
            <person name="Gonzalez J."/>
            <person name="Henrissat B."/>
            <person name="Kuo A."/>
            <person name="Liang C."/>
            <person name="Lipzen A."/>
            <person name="Lutzoni F."/>
            <person name="Magnuson J."/>
            <person name="Mondo S."/>
            <person name="Nolan M."/>
            <person name="Ohm R."/>
            <person name="Pangilinan J."/>
            <person name="Park H.-J."/>
            <person name="Ramirez L."/>
            <person name="Alfaro M."/>
            <person name="Sun H."/>
            <person name="Tritt A."/>
            <person name="Yoshinaga Y."/>
            <person name="Zwiers L.-H."/>
            <person name="Turgeon B."/>
            <person name="Goodwin S."/>
            <person name="Spatafora J."/>
            <person name="Crous P."/>
            <person name="Grigoriev I."/>
        </authorList>
    </citation>
    <scope>NUCLEOTIDE SEQUENCE</scope>
    <source>
        <strain evidence="2">CBS 121410</strain>
    </source>
</reference>
<feature type="compositionally biased region" description="Acidic residues" evidence="1">
    <location>
        <begin position="53"/>
        <end position="62"/>
    </location>
</feature>
<proteinExistence type="predicted"/>
<sequence length="306" mass="34643">MDTFTNAFESLAVADGREDIDANNKEKAEATATGATRPHRKIMEKEPKGGDETYGETTEEEPQGATTFPLYSRLPKEIREMILLMALGPCSLRRSTASAISNMPPDPKCRFETVKRSLNMIENGHQAMKGHNRRYMSYADKLKYTKMRSLYAVNRMFRQDMVDVEKIWLKETFPMDLIDFYHFIKNPSPKTTGIVIVPITQNVGANQGGLCVIVGKELRDWTVPFMADLKAGKVLSNSIWRELMRSLPRSVTRVHMIYAAKPEVVVSDTTVIAQLSLYLRVVRKDVHVSASYIRPGDCSEDTVSWL</sequence>
<organism evidence="2 3">
    <name type="scientific">Saccharata proteae CBS 121410</name>
    <dbReference type="NCBI Taxonomy" id="1314787"/>
    <lineage>
        <taxon>Eukaryota</taxon>
        <taxon>Fungi</taxon>
        <taxon>Dikarya</taxon>
        <taxon>Ascomycota</taxon>
        <taxon>Pezizomycotina</taxon>
        <taxon>Dothideomycetes</taxon>
        <taxon>Dothideomycetes incertae sedis</taxon>
        <taxon>Botryosphaeriales</taxon>
        <taxon>Saccharataceae</taxon>
        <taxon>Saccharata</taxon>
    </lineage>
</organism>
<protein>
    <submittedName>
        <fullName evidence="2">Uncharacterized protein</fullName>
    </submittedName>
</protein>
<dbReference type="EMBL" id="ML978711">
    <property type="protein sequence ID" value="KAF2091693.1"/>
    <property type="molecule type" value="Genomic_DNA"/>
</dbReference>
<evidence type="ECO:0000256" key="1">
    <source>
        <dbReference type="SAM" id="MobiDB-lite"/>
    </source>
</evidence>
<name>A0A9P4LZR4_9PEZI</name>